<dbReference type="EMBL" id="AXCN02000449">
    <property type="status" value="NOT_ANNOTATED_CDS"/>
    <property type="molecule type" value="Genomic_DNA"/>
</dbReference>
<sequence>MSLFWGRCFTVQTPEQTTRSVRLYESPKPTAQQSRRSLGSVLAGQMFATGSSGCRGSHTLTAPSRPPVTISGAPQFTVEPPIASSAFIIPSWAVATSYTGASGRSRSYTVSLPAKSPTARCSVLSFEAPNEQHLSDFSVSTSLTRSSVPRLSW</sequence>
<evidence type="ECO:0000313" key="1">
    <source>
        <dbReference type="EnsemblMetazoa" id="AFAF008253-PA"/>
    </source>
</evidence>
<dbReference type="AlphaFoldDB" id="A0A182QE12"/>
<reference evidence="2" key="1">
    <citation type="submission" date="2014-01" db="EMBL/GenBank/DDBJ databases">
        <title>The Genome Sequence of Anopheles farauti FAR1 (V2).</title>
        <authorList>
            <consortium name="The Broad Institute Genomics Platform"/>
            <person name="Neafsey D.E."/>
            <person name="Besansky N."/>
            <person name="Howell P."/>
            <person name="Walton C."/>
            <person name="Young S.K."/>
            <person name="Zeng Q."/>
            <person name="Gargeya S."/>
            <person name="Fitzgerald M."/>
            <person name="Haas B."/>
            <person name="Abouelleil A."/>
            <person name="Allen A.W."/>
            <person name="Alvarado L."/>
            <person name="Arachchi H.M."/>
            <person name="Berlin A.M."/>
            <person name="Chapman S.B."/>
            <person name="Gainer-Dewar J."/>
            <person name="Goldberg J."/>
            <person name="Griggs A."/>
            <person name="Gujja S."/>
            <person name="Hansen M."/>
            <person name="Howarth C."/>
            <person name="Imamovic A."/>
            <person name="Ireland A."/>
            <person name="Larimer J."/>
            <person name="McCowan C."/>
            <person name="Murphy C."/>
            <person name="Pearson M."/>
            <person name="Poon T.W."/>
            <person name="Priest M."/>
            <person name="Roberts A."/>
            <person name="Saif S."/>
            <person name="Shea T."/>
            <person name="Sisk P."/>
            <person name="Sykes S."/>
            <person name="Wortman J."/>
            <person name="Nusbaum C."/>
            <person name="Birren B."/>
        </authorList>
    </citation>
    <scope>NUCLEOTIDE SEQUENCE [LARGE SCALE GENOMIC DNA]</scope>
    <source>
        <strain evidence="2">FAR1</strain>
    </source>
</reference>
<dbReference type="Proteomes" id="UP000075886">
    <property type="component" value="Unassembled WGS sequence"/>
</dbReference>
<name>A0A182QE12_9DIPT</name>
<keyword evidence="2" id="KW-1185">Reference proteome</keyword>
<accession>A0A182QE12</accession>
<evidence type="ECO:0000313" key="2">
    <source>
        <dbReference type="Proteomes" id="UP000075886"/>
    </source>
</evidence>
<dbReference type="EnsemblMetazoa" id="AFAF008253-RA">
    <property type="protein sequence ID" value="AFAF008253-PA"/>
    <property type="gene ID" value="AFAF008253"/>
</dbReference>
<proteinExistence type="predicted"/>
<protein>
    <submittedName>
        <fullName evidence="1">Uncharacterized protein</fullName>
    </submittedName>
</protein>
<reference evidence="1" key="2">
    <citation type="submission" date="2020-05" db="UniProtKB">
        <authorList>
            <consortium name="EnsemblMetazoa"/>
        </authorList>
    </citation>
    <scope>IDENTIFICATION</scope>
    <source>
        <strain evidence="1">FAR1</strain>
    </source>
</reference>
<dbReference type="VEuPathDB" id="VectorBase:AFAF008253"/>
<organism evidence="1 2">
    <name type="scientific">Anopheles farauti</name>
    <dbReference type="NCBI Taxonomy" id="69004"/>
    <lineage>
        <taxon>Eukaryota</taxon>
        <taxon>Metazoa</taxon>
        <taxon>Ecdysozoa</taxon>
        <taxon>Arthropoda</taxon>
        <taxon>Hexapoda</taxon>
        <taxon>Insecta</taxon>
        <taxon>Pterygota</taxon>
        <taxon>Neoptera</taxon>
        <taxon>Endopterygota</taxon>
        <taxon>Diptera</taxon>
        <taxon>Nematocera</taxon>
        <taxon>Culicoidea</taxon>
        <taxon>Culicidae</taxon>
        <taxon>Anophelinae</taxon>
        <taxon>Anopheles</taxon>
    </lineage>
</organism>